<dbReference type="NCBIfam" id="NF000596">
    <property type="entry name" value="PRK00015.1-4"/>
    <property type="match status" value="1"/>
</dbReference>
<dbReference type="FunFam" id="3.30.420.10:FF:000006">
    <property type="entry name" value="Ribonuclease HII"/>
    <property type="match status" value="1"/>
</dbReference>
<dbReference type="GO" id="GO:0004523">
    <property type="term" value="F:RNA-DNA hybrid ribonuclease activity"/>
    <property type="evidence" value="ECO:0007669"/>
    <property type="project" value="UniProtKB-UniRule"/>
</dbReference>
<dbReference type="STRING" id="650891.SAMN05216203_0978"/>
<evidence type="ECO:0000259" key="17">
    <source>
        <dbReference type="PROSITE" id="PS51975"/>
    </source>
</evidence>
<comment type="catalytic activity">
    <reaction evidence="1 14 15 16">
        <text>Endonucleolytic cleavage to 5'-phosphomonoester.</text>
        <dbReference type="EC" id="3.1.26.4"/>
    </reaction>
</comment>
<keyword evidence="13 14" id="KW-0464">Manganese</keyword>
<evidence type="ECO:0000256" key="3">
    <source>
        <dbReference type="ARBA" id="ARBA00004065"/>
    </source>
</evidence>
<name>A0A1I6H8E2_9GAMM</name>
<dbReference type="NCBIfam" id="NF000594">
    <property type="entry name" value="PRK00015.1-1"/>
    <property type="match status" value="1"/>
</dbReference>
<dbReference type="GO" id="GO:0005737">
    <property type="term" value="C:cytoplasm"/>
    <property type="evidence" value="ECO:0007669"/>
    <property type="project" value="UniProtKB-SubCell"/>
</dbReference>
<evidence type="ECO:0000256" key="6">
    <source>
        <dbReference type="ARBA" id="ARBA00012180"/>
    </source>
</evidence>
<comment type="cofactor">
    <cofactor evidence="14 15">
        <name>Mn(2+)</name>
        <dbReference type="ChEBI" id="CHEBI:29035"/>
    </cofactor>
    <cofactor evidence="14 15">
        <name>Mg(2+)</name>
        <dbReference type="ChEBI" id="CHEBI:18420"/>
    </cofactor>
    <text evidence="14 15">Manganese or magnesium. Binds 1 divalent metal ion per monomer in the absence of substrate. May bind a second metal ion after substrate binding.</text>
</comment>
<dbReference type="GO" id="GO:0032299">
    <property type="term" value="C:ribonuclease H2 complex"/>
    <property type="evidence" value="ECO:0007669"/>
    <property type="project" value="TreeGrafter"/>
</dbReference>
<gene>
    <name evidence="14" type="primary">rnhB</name>
    <name evidence="18" type="ORF">SAMN05216203_0978</name>
</gene>
<dbReference type="InterPro" id="IPR001352">
    <property type="entry name" value="RNase_HII/HIII"/>
</dbReference>
<dbReference type="HAMAP" id="MF_00052_B">
    <property type="entry name" value="RNase_HII_B"/>
    <property type="match status" value="1"/>
</dbReference>
<dbReference type="InterPro" id="IPR024567">
    <property type="entry name" value="RNase_HII/HIII_dom"/>
</dbReference>
<evidence type="ECO:0000256" key="12">
    <source>
        <dbReference type="ARBA" id="ARBA00022801"/>
    </source>
</evidence>
<evidence type="ECO:0000313" key="19">
    <source>
        <dbReference type="Proteomes" id="UP000198644"/>
    </source>
</evidence>
<dbReference type="Proteomes" id="UP000198644">
    <property type="component" value="Unassembled WGS sequence"/>
</dbReference>
<feature type="binding site" evidence="14 15">
    <location>
        <position position="115"/>
    </location>
    <ligand>
        <name>a divalent metal cation</name>
        <dbReference type="ChEBI" id="CHEBI:60240"/>
    </ligand>
</feature>
<feature type="domain" description="RNase H type-2" evidence="17">
    <location>
        <begin position="17"/>
        <end position="206"/>
    </location>
</feature>
<feature type="binding site" evidence="14 15">
    <location>
        <position position="24"/>
    </location>
    <ligand>
        <name>a divalent metal cation</name>
        <dbReference type="ChEBI" id="CHEBI:60240"/>
    </ligand>
</feature>
<dbReference type="GO" id="GO:0003723">
    <property type="term" value="F:RNA binding"/>
    <property type="evidence" value="ECO:0007669"/>
    <property type="project" value="UniProtKB-UniRule"/>
</dbReference>
<dbReference type="OrthoDB" id="9803420at2"/>
<dbReference type="SUPFAM" id="SSF53098">
    <property type="entry name" value="Ribonuclease H-like"/>
    <property type="match status" value="1"/>
</dbReference>
<evidence type="ECO:0000256" key="4">
    <source>
        <dbReference type="ARBA" id="ARBA00004496"/>
    </source>
</evidence>
<evidence type="ECO:0000256" key="1">
    <source>
        <dbReference type="ARBA" id="ARBA00000077"/>
    </source>
</evidence>
<comment type="function">
    <text evidence="3 14 16">Endonuclease that specifically degrades the RNA of RNA-DNA hybrids.</text>
</comment>
<reference evidence="18 19" key="1">
    <citation type="submission" date="2016-10" db="EMBL/GenBank/DDBJ databases">
        <authorList>
            <person name="de Groot N.N."/>
        </authorList>
    </citation>
    <scope>NUCLEOTIDE SEQUENCE [LARGE SCALE GENOMIC DNA]</scope>
    <source>
        <strain evidence="18 19">CGMCC 1.9167</strain>
    </source>
</reference>
<evidence type="ECO:0000256" key="11">
    <source>
        <dbReference type="ARBA" id="ARBA00022759"/>
    </source>
</evidence>
<dbReference type="PANTHER" id="PTHR10954">
    <property type="entry name" value="RIBONUCLEASE H2 SUBUNIT A"/>
    <property type="match status" value="1"/>
</dbReference>
<sequence length="233" mass="25878">MANGTPLPPFVCAYQGAKLAGVDEVGRGPLAGPVVTAAVILRRDHAIEGLTDSKLLTAQHREELYEQILENSVTWSIGRCEVEEIDRLNIYQATMVAMERAVQALHVPPEYVLVDGNRCPKWHWRSEAVVQGDGRVEAISAASILAKVTRDREMVALEETYPGFGLAEHKGYGTPRHLEALNRLGITPIHRRSFRPVQEVLSATGLWRAEGGPVRETTYDESAWPQDLFENSR</sequence>
<dbReference type="EMBL" id="FOYW01000001">
    <property type="protein sequence ID" value="SFR50567.1"/>
    <property type="molecule type" value="Genomic_DNA"/>
</dbReference>
<keyword evidence="11 14" id="KW-0255">Endonuclease</keyword>
<evidence type="ECO:0000313" key="18">
    <source>
        <dbReference type="EMBL" id="SFR50567.1"/>
    </source>
</evidence>
<keyword evidence="19" id="KW-1185">Reference proteome</keyword>
<dbReference type="InterPro" id="IPR036397">
    <property type="entry name" value="RNaseH_sf"/>
</dbReference>
<comment type="cofactor">
    <cofactor evidence="2">
        <name>Mg(2+)</name>
        <dbReference type="ChEBI" id="CHEBI:18420"/>
    </cofactor>
</comment>
<dbReference type="GO" id="GO:0043137">
    <property type="term" value="P:DNA replication, removal of RNA primer"/>
    <property type="evidence" value="ECO:0007669"/>
    <property type="project" value="TreeGrafter"/>
</dbReference>
<organism evidence="18 19">
    <name type="scientific">Marinobacter daqiaonensis</name>
    <dbReference type="NCBI Taxonomy" id="650891"/>
    <lineage>
        <taxon>Bacteria</taxon>
        <taxon>Pseudomonadati</taxon>
        <taxon>Pseudomonadota</taxon>
        <taxon>Gammaproteobacteria</taxon>
        <taxon>Pseudomonadales</taxon>
        <taxon>Marinobacteraceae</taxon>
        <taxon>Marinobacter</taxon>
    </lineage>
</organism>
<comment type="subcellular location">
    <subcellularLocation>
        <location evidence="4 14">Cytoplasm</location>
    </subcellularLocation>
</comment>
<proteinExistence type="inferred from homology"/>
<dbReference type="Gene3D" id="3.30.420.10">
    <property type="entry name" value="Ribonuclease H-like superfamily/Ribonuclease H"/>
    <property type="match status" value="1"/>
</dbReference>
<keyword evidence="10 14" id="KW-0479">Metal-binding</keyword>
<feature type="binding site" evidence="14 15">
    <location>
        <position position="23"/>
    </location>
    <ligand>
        <name>a divalent metal cation</name>
        <dbReference type="ChEBI" id="CHEBI:60240"/>
    </ligand>
</feature>
<keyword evidence="9 14" id="KW-0540">Nuclease</keyword>
<dbReference type="InterPro" id="IPR022898">
    <property type="entry name" value="RNase_HII"/>
</dbReference>
<dbReference type="AlphaFoldDB" id="A0A1I6H8E2"/>
<evidence type="ECO:0000256" key="8">
    <source>
        <dbReference type="ARBA" id="ARBA00022490"/>
    </source>
</evidence>
<evidence type="ECO:0000256" key="14">
    <source>
        <dbReference type="HAMAP-Rule" id="MF_00052"/>
    </source>
</evidence>
<dbReference type="GO" id="GO:0006298">
    <property type="term" value="P:mismatch repair"/>
    <property type="evidence" value="ECO:0007669"/>
    <property type="project" value="TreeGrafter"/>
</dbReference>
<evidence type="ECO:0000256" key="15">
    <source>
        <dbReference type="PROSITE-ProRule" id="PRU01319"/>
    </source>
</evidence>
<dbReference type="CDD" id="cd07182">
    <property type="entry name" value="RNase_HII_bacteria_HII_like"/>
    <property type="match status" value="1"/>
</dbReference>
<dbReference type="GO" id="GO:0030145">
    <property type="term" value="F:manganese ion binding"/>
    <property type="evidence" value="ECO:0007669"/>
    <property type="project" value="UniProtKB-UniRule"/>
</dbReference>
<keyword evidence="8 14" id="KW-0963">Cytoplasm</keyword>
<evidence type="ECO:0000256" key="7">
    <source>
        <dbReference type="ARBA" id="ARBA00019179"/>
    </source>
</evidence>
<dbReference type="PROSITE" id="PS51975">
    <property type="entry name" value="RNASE_H_2"/>
    <property type="match status" value="1"/>
</dbReference>
<dbReference type="InterPro" id="IPR012337">
    <property type="entry name" value="RNaseH-like_sf"/>
</dbReference>
<dbReference type="PANTHER" id="PTHR10954:SF18">
    <property type="entry name" value="RIBONUCLEASE HII"/>
    <property type="match status" value="1"/>
</dbReference>
<evidence type="ECO:0000256" key="5">
    <source>
        <dbReference type="ARBA" id="ARBA00007383"/>
    </source>
</evidence>
<accession>A0A1I6H8E2</accession>
<keyword evidence="12 14" id="KW-0378">Hydrolase</keyword>
<evidence type="ECO:0000256" key="10">
    <source>
        <dbReference type="ARBA" id="ARBA00022723"/>
    </source>
</evidence>
<evidence type="ECO:0000256" key="16">
    <source>
        <dbReference type="RuleBase" id="RU003515"/>
    </source>
</evidence>
<evidence type="ECO:0000256" key="13">
    <source>
        <dbReference type="ARBA" id="ARBA00023211"/>
    </source>
</evidence>
<dbReference type="EC" id="3.1.26.4" evidence="6 14"/>
<dbReference type="NCBIfam" id="NF000595">
    <property type="entry name" value="PRK00015.1-3"/>
    <property type="match status" value="1"/>
</dbReference>
<protein>
    <recommendedName>
        <fullName evidence="7 14">Ribonuclease HII</fullName>
        <shortName evidence="14">RNase HII</shortName>
        <ecNumber evidence="6 14">3.1.26.4</ecNumber>
    </recommendedName>
</protein>
<comment type="similarity">
    <text evidence="5 14 16">Belongs to the RNase HII family.</text>
</comment>
<dbReference type="Pfam" id="PF01351">
    <property type="entry name" value="RNase_HII"/>
    <property type="match status" value="1"/>
</dbReference>
<evidence type="ECO:0000256" key="2">
    <source>
        <dbReference type="ARBA" id="ARBA00001946"/>
    </source>
</evidence>
<dbReference type="RefSeq" id="WP_092009390.1">
    <property type="nucleotide sequence ID" value="NZ_FOYW01000001.1"/>
</dbReference>
<evidence type="ECO:0000256" key="9">
    <source>
        <dbReference type="ARBA" id="ARBA00022722"/>
    </source>
</evidence>